<evidence type="ECO:0000313" key="9">
    <source>
        <dbReference type="Proteomes" id="UP000305778"/>
    </source>
</evidence>
<evidence type="ECO:0000259" key="7">
    <source>
        <dbReference type="Pfam" id="PF08281"/>
    </source>
</evidence>
<dbReference type="NCBIfam" id="TIGR02937">
    <property type="entry name" value="sigma70-ECF"/>
    <property type="match status" value="1"/>
</dbReference>
<dbReference type="GO" id="GO:0003677">
    <property type="term" value="F:DNA binding"/>
    <property type="evidence" value="ECO:0007669"/>
    <property type="project" value="InterPro"/>
</dbReference>
<evidence type="ECO:0000313" key="8">
    <source>
        <dbReference type="EMBL" id="TKA00056.1"/>
    </source>
</evidence>
<dbReference type="InterPro" id="IPR039425">
    <property type="entry name" value="RNA_pol_sigma-70-like"/>
</dbReference>
<organism evidence="8 9">
    <name type="scientific">Actinacidiphila oryziradicis</name>
    <dbReference type="NCBI Taxonomy" id="2571141"/>
    <lineage>
        <taxon>Bacteria</taxon>
        <taxon>Bacillati</taxon>
        <taxon>Actinomycetota</taxon>
        <taxon>Actinomycetes</taxon>
        <taxon>Kitasatosporales</taxon>
        <taxon>Streptomycetaceae</taxon>
        <taxon>Actinacidiphila</taxon>
    </lineage>
</organism>
<dbReference type="InterPro" id="IPR036388">
    <property type="entry name" value="WH-like_DNA-bd_sf"/>
</dbReference>
<feature type="domain" description="RNA polymerase sigma factor 70 region 4 type 2" evidence="7">
    <location>
        <begin position="113"/>
        <end position="164"/>
    </location>
</feature>
<dbReference type="PANTHER" id="PTHR43133:SF25">
    <property type="entry name" value="RNA POLYMERASE SIGMA FACTOR RFAY-RELATED"/>
    <property type="match status" value="1"/>
</dbReference>
<reference evidence="8 9" key="1">
    <citation type="submission" date="2019-04" db="EMBL/GenBank/DDBJ databases">
        <title>Streptomyces oryziradicis sp. nov., a novel actinomycete isolated from rhizosphere soil of rice (Oryza sativa L.).</title>
        <authorList>
            <person name="Li C."/>
        </authorList>
    </citation>
    <scope>NUCLEOTIDE SEQUENCE [LARGE SCALE GENOMIC DNA]</scope>
    <source>
        <strain evidence="8 9">NEAU-C40</strain>
    </source>
</reference>
<evidence type="ECO:0000256" key="2">
    <source>
        <dbReference type="ARBA" id="ARBA00023015"/>
    </source>
</evidence>
<dbReference type="OrthoDB" id="3682981at2"/>
<dbReference type="SUPFAM" id="SSF88946">
    <property type="entry name" value="Sigma2 domain of RNA polymerase sigma factors"/>
    <property type="match status" value="1"/>
</dbReference>
<accession>A0A4U0RV20</accession>
<dbReference type="Gene3D" id="1.10.1740.10">
    <property type="match status" value="1"/>
</dbReference>
<evidence type="ECO:0000256" key="5">
    <source>
        <dbReference type="SAM" id="MobiDB-lite"/>
    </source>
</evidence>
<keyword evidence="9" id="KW-1185">Reference proteome</keyword>
<dbReference type="InterPro" id="IPR013249">
    <property type="entry name" value="RNA_pol_sigma70_r4_t2"/>
</dbReference>
<dbReference type="RefSeq" id="WP_136729620.1">
    <property type="nucleotide sequence ID" value="NZ_SUMC01000091.1"/>
</dbReference>
<dbReference type="Pfam" id="PF08281">
    <property type="entry name" value="Sigma70_r4_2"/>
    <property type="match status" value="1"/>
</dbReference>
<dbReference type="GO" id="GO:0006352">
    <property type="term" value="P:DNA-templated transcription initiation"/>
    <property type="evidence" value="ECO:0007669"/>
    <property type="project" value="InterPro"/>
</dbReference>
<keyword evidence="4" id="KW-0804">Transcription</keyword>
<dbReference type="InterPro" id="IPR013324">
    <property type="entry name" value="RNA_pol_sigma_r3/r4-like"/>
</dbReference>
<dbReference type="Gene3D" id="1.10.10.10">
    <property type="entry name" value="Winged helix-like DNA-binding domain superfamily/Winged helix DNA-binding domain"/>
    <property type="match status" value="1"/>
</dbReference>
<dbReference type="AlphaFoldDB" id="A0A4U0RV20"/>
<keyword evidence="3" id="KW-0731">Sigma factor</keyword>
<evidence type="ECO:0000256" key="4">
    <source>
        <dbReference type="ARBA" id="ARBA00023163"/>
    </source>
</evidence>
<evidence type="ECO:0000259" key="6">
    <source>
        <dbReference type="Pfam" id="PF04542"/>
    </source>
</evidence>
<sequence>MRSARPNPVDDQVDERWQRLWSHREELLKVARRRSASIEDAEDAVHEAMLRAAEHPDVHDERLGAWLTTVTMRLCVDRHRQVRRDDAVRSRTAIAPSAPVPVDEVVCDRAEAEWLADCSKELPARQAEALRLKSDGWEVSQIAREMGLSYEAVESLLARARRALRKSLAGTMAVALWLWERGRGVTGGRVQVAAAASAATVAVLVVAGSHPHYQQAPAPVPLASATYRTAVPAPPDRSTDQGGDQSAGHVGSHPAPASGSVTPARPMGAASDRRAAPASSTPPGVTVPKLPSGHLASVPPIPSLPSGPSVTAVPPLPSASVPGTVSSAAAHVGLPGR</sequence>
<comment type="caution">
    <text evidence="8">The sequence shown here is derived from an EMBL/GenBank/DDBJ whole genome shotgun (WGS) entry which is preliminary data.</text>
</comment>
<dbReference type="InterPro" id="IPR014284">
    <property type="entry name" value="RNA_pol_sigma-70_dom"/>
</dbReference>
<dbReference type="SUPFAM" id="SSF88659">
    <property type="entry name" value="Sigma3 and sigma4 domains of RNA polymerase sigma factors"/>
    <property type="match status" value="1"/>
</dbReference>
<evidence type="ECO:0000256" key="3">
    <source>
        <dbReference type="ARBA" id="ARBA00023082"/>
    </source>
</evidence>
<dbReference type="EMBL" id="SUMC01000091">
    <property type="protein sequence ID" value="TKA00056.1"/>
    <property type="molecule type" value="Genomic_DNA"/>
</dbReference>
<feature type="domain" description="RNA polymerase sigma-70 region 2" evidence="6">
    <location>
        <begin position="22"/>
        <end position="84"/>
    </location>
</feature>
<protein>
    <submittedName>
        <fullName evidence="8">Sigma-70 family RNA polymerase sigma factor</fullName>
    </submittedName>
</protein>
<gene>
    <name evidence="8" type="ORF">FCI23_43745</name>
</gene>
<keyword evidence="2" id="KW-0805">Transcription regulation</keyword>
<dbReference type="GO" id="GO:0016987">
    <property type="term" value="F:sigma factor activity"/>
    <property type="evidence" value="ECO:0007669"/>
    <property type="project" value="UniProtKB-KW"/>
</dbReference>
<name>A0A4U0RV20_9ACTN</name>
<proteinExistence type="inferred from homology"/>
<feature type="region of interest" description="Disordered" evidence="5">
    <location>
        <begin position="230"/>
        <end position="337"/>
    </location>
</feature>
<dbReference type="Pfam" id="PF04542">
    <property type="entry name" value="Sigma70_r2"/>
    <property type="match status" value="1"/>
</dbReference>
<evidence type="ECO:0000256" key="1">
    <source>
        <dbReference type="ARBA" id="ARBA00010641"/>
    </source>
</evidence>
<dbReference type="InterPro" id="IPR007627">
    <property type="entry name" value="RNA_pol_sigma70_r2"/>
</dbReference>
<comment type="similarity">
    <text evidence="1">Belongs to the sigma-70 factor family. ECF subfamily.</text>
</comment>
<dbReference type="Proteomes" id="UP000305778">
    <property type="component" value="Unassembled WGS sequence"/>
</dbReference>
<dbReference type="PANTHER" id="PTHR43133">
    <property type="entry name" value="RNA POLYMERASE ECF-TYPE SIGMA FACTO"/>
    <property type="match status" value="1"/>
</dbReference>
<dbReference type="InterPro" id="IPR013325">
    <property type="entry name" value="RNA_pol_sigma_r2"/>
</dbReference>